<name>A0AA43QH55_9LECA</name>
<keyword evidence="3" id="KW-1185">Reference proteome</keyword>
<evidence type="ECO:0000313" key="2">
    <source>
        <dbReference type="EMBL" id="MDI1486432.1"/>
    </source>
</evidence>
<dbReference type="Proteomes" id="UP001161017">
    <property type="component" value="Unassembled WGS sequence"/>
</dbReference>
<comment type="caution">
    <text evidence="2">The sequence shown here is derived from an EMBL/GenBank/DDBJ whole genome shotgun (WGS) entry which is preliminary data.</text>
</comment>
<evidence type="ECO:0000256" key="1">
    <source>
        <dbReference type="SAM" id="MobiDB-lite"/>
    </source>
</evidence>
<dbReference type="AlphaFoldDB" id="A0AA43QH55"/>
<sequence>MSTQESGANAPEEKPKGMAKFRRRVSRILGKDDVKRATAGSSTAAPSTAAASSAPPVTTSAPSKSEEAPAGVAAAAPAPPKSSASTKPALVALRPKSAATPAENAKIQEERVKAMFAKYNMTLEVGEWTQPFKMDIPRVEKKVRMRVHRTCHRCQTQYGIDKICTNCNHTRCKKCPRYPGQKKVIKGKEATGPGEAGYVKKPITQKSRKLCHKCQTPFKSKSAKCETCQHERCAQCPRDPYVSERCNSRLQLTRASRPRSTTAPTPLTTTWTCHECQNVHRDPENPCLKCGHGKCEDCPRDKVRKKVEPSGTGGLAEVEERMKKMEVSPQASAA</sequence>
<feature type="region of interest" description="Disordered" evidence="1">
    <location>
        <begin position="1"/>
        <end position="88"/>
    </location>
</feature>
<organism evidence="2 3">
    <name type="scientific">Ramalina farinacea</name>
    <dbReference type="NCBI Taxonomy" id="258253"/>
    <lineage>
        <taxon>Eukaryota</taxon>
        <taxon>Fungi</taxon>
        <taxon>Dikarya</taxon>
        <taxon>Ascomycota</taxon>
        <taxon>Pezizomycotina</taxon>
        <taxon>Lecanoromycetes</taxon>
        <taxon>OSLEUM clade</taxon>
        <taxon>Lecanoromycetidae</taxon>
        <taxon>Lecanorales</taxon>
        <taxon>Lecanorineae</taxon>
        <taxon>Ramalinaceae</taxon>
        <taxon>Ramalina</taxon>
    </lineage>
</organism>
<feature type="compositionally biased region" description="Low complexity" evidence="1">
    <location>
        <begin position="37"/>
        <end position="88"/>
    </location>
</feature>
<reference evidence="2" key="1">
    <citation type="journal article" date="2023" name="Genome Biol. Evol.">
        <title>First Whole Genome Sequence and Flow Cytometry Genome Size Data for the Lichen-Forming Fungus Ramalina farinacea (Ascomycota).</title>
        <authorList>
            <person name="Llewellyn T."/>
            <person name="Mian S."/>
            <person name="Hill R."/>
            <person name="Leitch I.J."/>
            <person name="Gaya E."/>
        </authorList>
    </citation>
    <scope>NUCLEOTIDE SEQUENCE</scope>
    <source>
        <strain evidence="2">LIQ254RAFAR</strain>
    </source>
</reference>
<gene>
    <name evidence="2" type="ORF">OHK93_005660</name>
</gene>
<accession>A0AA43QH55</accession>
<dbReference type="EMBL" id="JAPUFD010000003">
    <property type="protein sequence ID" value="MDI1486432.1"/>
    <property type="molecule type" value="Genomic_DNA"/>
</dbReference>
<protein>
    <submittedName>
        <fullName evidence="2">Uncharacterized protein</fullName>
    </submittedName>
</protein>
<feature type="region of interest" description="Disordered" evidence="1">
    <location>
        <begin position="304"/>
        <end position="334"/>
    </location>
</feature>
<proteinExistence type="predicted"/>
<evidence type="ECO:0000313" key="3">
    <source>
        <dbReference type="Proteomes" id="UP001161017"/>
    </source>
</evidence>
<feature type="compositionally biased region" description="Basic residues" evidence="1">
    <location>
        <begin position="17"/>
        <end position="26"/>
    </location>
</feature>